<dbReference type="InterPro" id="IPR036249">
    <property type="entry name" value="Thioredoxin-like_sf"/>
</dbReference>
<dbReference type="RefSeq" id="WP_007240537.1">
    <property type="nucleotide sequence ID" value="NZ_BAFB01000211.1"/>
</dbReference>
<evidence type="ECO:0000313" key="4">
    <source>
        <dbReference type="Proteomes" id="UP000005038"/>
    </source>
</evidence>
<sequence length="174" mass="19497">MTLTPSVGSDDYTQGPDEAAITLVEYGDYECSYCGQAYPIVKDLQRTYPDSLRFCFRNFPIPEIHPQALSAAEFAEYAGSQGRFWEAHDRLYENQDRLGDSFYRELAAELGFEQRAVENALNAGEFADRIQGHINSGLRSGVNGTPAFFINEQFFPGPYTELPEVLAQIFASGR</sequence>
<dbReference type="PROSITE" id="PS51352">
    <property type="entry name" value="THIOREDOXIN_2"/>
    <property type="match status" value="1"/>
</dbReference>
<proteinExistence type="inferred from homology"/>
<dbReference type="AlphaFoldDB" id="H5TS97"/>
<dbReference type="InterPro" id="IPR012336">
    <property type="entry name" value="Thioredoxin-like_fold"/>
</dbReference>
<evidence type="ECO:0000313" key="3">
    <source>
        <dbReference type="EMBL" id="GAB36355.1"/>
    </source>
</evidence>
<dbReference type="STRING" id="1108044.GOOTI_211_00090"/>
<accession>H5TS97</accession>
<reference evidence="3" key="1">
    <citation type="submission" date="2012-02" db="EMBL/GenBank/DDBJ databases">
        <title>Whole genome shotgun sequence of Gordonia otitidis NBRC 100426.</title>
        <authorList>
            <person name="Yoshida I."/>
            <person name="Hosoyama A."/>
            <person name="Tsuchikane K."/>
            <person name="Katsumata H."/>
            <person name="Yamazaki S."/>
            <person name="Fujita N."/>
        </authorList>
    </citation>
    <scope>NUCLEOTIDE SEQUENCE [LARGE SCALE GENOMIC DNA]</scope>
    <source>
        <strain evidence="3">NBRC 100426</strain>
    </source>
</reference>
<name>H5TS97_GORO1</name>
<organism evidence="3 4">
    <name type="scientific">Gordonia otitidis (strain DSM 44809 / CCUG 52243 / JCM 12355 / NBRC 100426 / IFM 10032)</name>
    <dbReference type="NCBI Taxonomy" id="1108044"/>
    <lineage>
        <taxon>Bacteria</taxon>
        <taxon>Bacillati</taxon>
        <taxon>Actinomycetota</taxon>
        <taxon>Actinomycetes</taxon>
        <taxon>Mycobacteriales</taxon>
        <taxon>Gordoniaceae</taxon>
        <taxon>Gordonia</taxon>
    </lineage>
</organism>
<dbReference type="PANTHER" id="PTHR13887:SF55">
    <property type="entry name" value="SLR0313 PROTEIN"/>
    <property type="match status" value="1"/>
</dbReference>
<dbReference type="Pfam" id="PF13462">
    <property type="entry name" value="Thioredoxin_4"/>
    <property type="match status" value="1"/>
</dbReference>
<evidence type="ECO:0000256" key="1">
    <source>
        <dbReference type="ARBA" id="ARBA00005791"/>
    </source>
</evidence>
<evidence type="ECO:0000259" key="2">
    <source>
        <dbReference type="PROSITE" id="PS51352"/>
    </source>
</evidence>
<dbReference type="OrthoDB" id="117402at2"/>
<dbReference type="Proteomes" id="UP000005038">
    <property type="component" value="Unassembled WGS sequence"/>
</dbReference>
<protein>
    <submittedName>
        <fullName evidence="3">Oxidoreductase</fullName>
    </submittedName>
</protein>
<gene>
    <name evidence="3" type="ORF">GOOTI_211_00090</name>
</gene>
<keyword evidence="4" id="KW-1185">Reference proteome</keyword>
<dbReference type="PANTHER" id="PTHR13887">
    <property type="entry name" value="GLUTATHIONE S-TRANSFERASE KAPPA"/>
    <property type="match status" value="1"/>
</dbReference>
<comment type="similarity">
    <text evidence="1">Belongs to the thioredoxin family. DsbA subfamily.</text>
</comment>
<feature type="domain" description="Thioredoxin" evidence="2">
    <location>
        <begin position="1"/>
        <end position="174"/>
    </location>
</feature>
<comment type="caution">
    <text evidence="3">The sequence shown here is derived from an EMBL/GenBank/DDBJ whole genome shotgun (WGS) entry which is preliminary data.</text>
</comment>
<dbReference type="SUPFAM" id="SSF52833">
    <property type="entry name" value="Thioredoxin-like"/>
    <property type="match status" value="1"/>
</dbReference>
<dbReference type="Gene3D" id="3.40.30.10">
    <property type="entry name" value="Glutaredoxin"/>
    <property type="match status" value="1"/>
</dbReference>
<dbReference type="InterPro" id="IPR013766">
    <property type="entry name" value="Thioredoxin_domain"/>
</dbReference>
<dbReference type="EMBL" id="BAFB01000211">
    <property type="protein sequence ID" value="GAB36355.1"/>
    <property type="molecule type" value="Genomic_DNA"/>
</dbReference>